<dbReference type="EMBL" id="JAUFPX010000015">
    <property type="protein sequence ID" value="MDN3592041.1"/>
    <property type="molecule type" value="Genomic_DNA"/>
</dbReference>
<organism evidence="1 2">
    <name type="scientific">Methylobacterium adhaesivum</name>
    <dbReference type="NCBI Taxonomy" id="333297"/>
    <lineage>
        <taxon>Bacteria</taxon>
        <taxon>Pseudomonadati</taxon>
        <taxon>Pseudomonadota</taxon>
        <taxon>Alphaproteobacteria</taxon>
        <taxon>Hyphomicrobiales</taxon>
        <taxon>Methylobacteriaceae</taxon>
        <taxon>Methylobacterium</taxon>
    </lineage>
</organism>
<evidence type="ECO:0000313" key="1">
    <source>
        <dbReference type="EMBL" id="MDN3592041.1"/>
    </source>
</evidence>
<protein>
    <submittedName>
        <fullName evidence="1">Uncharacterized protein</fullName>
    </submittedName>
</protein>
<name>A0ABT8BL41_9HYPH</name>
<dbReference type="RefSeq" id="WP_238226086.1">
    <property type="nucleotide sequence ID" value="NZ_BPQD01000016.1"/>
</dbReference>
<reference evidence="2" key="1">
    <citation type="journal article" date="2019" name="Int. J. Syst. Evol. Microbiol.">
        <title>The Global Catalogue of Microorganisms (GCM) 10K type strain sequencing project: providing services to taxonomists for standard genome sequencing and annotation.</title>
        <authorList>
            <consortium name="The Broad Institute Genomics Platform"/>
            <consortium name="The Broad Institute Genome Sequencing Center for Infectious Disease"/>
            <person name="Wu L."/>
            <person name="Ma J."/>
        </authorList>
    </citation>
    <scope>NUCLEOTIDE SEQUENCE [LARGE SCALE GENOMIC DNA]</scope>
    <source>
        <strain evidence="2">CECT 7069</strain>
    </source>
</reference>
<dbReference type="Proteomes" id="UP001224644">
    <property type="component" value="Unassembled WGS sequence"/>
</dbReference>
<accession>A0ABT8BL41</accession>
<gene>
    <name evidence="1" type="ORF">QWZ12_15695</name>
</gene>
<proteinExistence type="predicted"/>
<comment type="caution">
    <text evidence="1">The sequence shown here is derived from an EMBL/GenBank/DDBJ whole genome shotgun (WGS) entry which is preliminary data.</text>
</comment>
<evidence type="ECO:0000313" key="2">
    <source>
        <dbReference type="Proteomes" id="UP001224644"/>
    </source>
</evidence>
<sequence length="77" mass="7995">MISAVSISSGGMALAAQQFAETAKDVVVYGTSLPSPTQVSLSSMALELIANKNDVSLNAAVLRSSLDTEKRVLDILV</sequence>
<keyword evidence="2" id="KW-1185">Reference proteome</keyword>